<evidence type="ECO:0000313" key="2">
    <source>
        <dbReference type="Proteomes" id="UP001497516"/>
    </source>
</evidence>
<dbReference type="AlphaFoldDB" id="A0AAV2GK64"/>
<gene>
    <name evidence="1" type="ORF">LTRI10_LOCUS50436</name>
</gene>
<name>A0AAV2GK64_9ROSI</name>
<proteinExistence type="predicted"/>
<dbReference type="EMBL" id="OZ034822">
    <property type="protein sequence ID" value="CAL1411059.1"/>
    <property type="molecule type" value="Genomic_DNA"/>
</dbReference>
<evidence type="ECO:0000313" key="1">
    <source>
        <dbReference type="EMBL" id="CAL1411059.1"/>
    </source>
</evidence>
<reference evidence="1 2" key="1">
    <citation type="submission" date="2024-04" db="EMBL/GenBank/DDBJ databases">
        <authorList>
            <person name="Fracassetti M."/>
        </authorList>
    </citation>
    <scope>NUCLEOTIDE SEQUENCE [LARGE SCALE GENOMIC DNA]</scope>
</reference>
<sequence>MALLSPLWVVLLQYHEETQPQAPVHRDLKRGPHQDSFKRVLASSFGKHHYWSRREFEKLHCYDHFLAIATNRPWRRLLTIQEKVYHELVLEFYTTLKHEDTMDWADGEAVKFRLGGAPCSMSNHNLATALDLGVDNDRD</sequence>
<accession>A0AAV2GK64</accession>
<dbReference type="Proteomes" id="UP001497516">
    <property type="component" value="Chromosome 9"/>
</dbReference>
<keyword evidence="2" id="KW-1185">Reference proteome</keyword>
<organism evidence="1 2">
    <name type="scientific">Linum trigynum</name>
    <dbReference type="NCBI Taxonomy" id="586398"/>
    <lineage>
        <taxon>Eukaryota</taxon>
        <taxon>Viridiplantae</taxon>
        <taxon>Streptophyta</taxon>
        <taxon>Embryophyta</taxon>
        <taxon>Tracheophyta</taxon>
        <taxon>Spermatophyta</taxon>
        <taxon>Magnoliopsida</taxon>
        <taxon>eudicotyledons</taxon>
        <taxon>Gunneridae</taxon>
        <taxon>Pentapetalae</taxon>
        <taxon>rosids</taxon>
        <taxon>fabids</taxon>
        <taxon>Malpighiales</taxon>
        <taxon>Linaceae</taxon>
        <taxon>Linum</taxon>
    </lineage>
</organism>
<protein>
    <submittedName>
        <fullName evidence="1">Uncharacterized protein</fullName>
    </submittedName>
</protein>